<dbReference type="InterPro" id="IPR003959">
    <property type="entry name" value="ATPase_AAA_core"/>
</dbReference>
<evidence type="ECO:0000259" key="2">
    <source>
        <dbReference type="SMART" id="SM00382"/>
    </source>
</evidence>
<dbReference type="Gene3D" id="3.40.50.300">
    <property type="entry name" value="P-loop containing nucleotide triphosphate hydrolases"/>
    <property type="match status" value="1"/>
</dbReference>
<feature type="region of interest" description="Disordered" evidence="1">
    <location>
        <begin position="59"/>
        <end position="101"/>
    </location>
</feature>
<dbReference type="GO" id="GO:0016887">
    <property type="term" value="F:ATP hydrolysis activity"/>
    <property type="evidence" value="ECO:0007669"/>
    <property type="project" value="InterPro"/>
</dbReference>
<feature type="region of interest" description="Disordered" evidence="1">
    <location>
        <begin position="1"/>
        <end position="24"/>
    </location>
</feature>
<feature type="compositionally biased region" description="Polar residues" evidence="1">
    <location>
        <begin position="79"/>
        <end position="90"/>
    </location>
</feature>
<dbReference type="Pfam" id="PF22942">
    <property type="entry name" value="DUF7025"/>
    <property type="match status" value="1"/>
</dbReference>
<protein>
    <recommendedName>
        <fullName evidence="2">AAA+ ATPase domain-containing protein</fullName>
    </recommendedName>
</protein>
<dbReference type="AlphaFoldDB" id="A0A9N9Y4Q1"/>
<dbReference type="InterPro" id="IPR054289">
    <property type="entry name" value="DUF7025"/>
</dbReference>
<gene>
    <name evidence="3" type="ORF">CBYS24578_00017326</name>
</gene>
<comment type="caution">
    <text evidence="3">The sequence shown here is derived from an EMBL/GenBank/DDBJ whole genome shotgun (WGS) entry which is preliminary data.</text>
</comment>
<name>A0A9N9Y4Q1_9HYPO</name>
<dbReference type="Proteomes" id="UP000754883">
    <property type="component" value="Unassembled WGS sequence"/>
</dbReference>
<dbReference type="Pfam" id="PF00004">
    <property type="entry name" value="AAA"/>
    <property type="match status" value="1"/>
</dbReference>
<dbReference type="InterPro" id="IPR027417">
    <property type="entry name" value="P-loop_NTPase"/>
</dbReference>
<feature type="domain" description="AAA+ ATPase" evidence="2">
    <location>
        <begin position="588"/>
        <end position="712"/>
    </location>
</feature>
<keyword evidence="4" id="KW-1185">Reference proteome</keyword>
<evidence type="ECO:0000313" key="4">
    <source>
        <dbReference type="Proteomes" id="UP000754883"/>
    </source>
</evidence>
<evidence type="ECO:0000313" key="3">
    <source>
        <dbReference type="EMBL" id="CAG9990400.1"/>
    </source>
</evidence>
<dbReference type="SMART" id="SM00382">
    <property type="entry name" value="AAA"/>
    <property type="match status" value="1"/>
</dbReference>
<accession>A0A9N9Y4Q1</accession>
<dbReference type="InterPro" id="IPR003593">
    <property type="entry name" value="AAA+_ATPase"/>
</dbReference>
<dbReference type="PANTHER" id="PTHR46411:SF2">
    <property type="entry name" value="AAA+ ATPASE DOMAIN-CONTAINING PROTEIN"/>
    <property type="match status" value="1"/>
</dbReference>
<sequence length="813" mass="91546">MSFNAQNIHSLSQSARQRTTAAPGSVFDASQFKIQIGKDVPSEIIQSLQTEFGLNMGSDKFYSMDEQGNAPEQPEPPANIQNGNEGNNSAEPIKSGDDDPLNRKEFVLGQVSALEAVRGQLAFFFSKPGSFRKDPINDTIFFRVRRRYVVCKPAQPRESSLKHKPCVIYALRVYTEDMITFNTKLRIPGQKLRNALQNIFRGAQGFGLTDSENTEIRPEFLFWAKPELQILAKHYSGVEDKVAWFEMNAALKFIEEEYETMISILPSLLPHSITFEYLWALLPPDCLVVGIDSLDLTRIWRVRSHATVPIDGRIFFVMKAEVLEWDGDDMGYKQESLKIATFEGFRALEELPYVPLKHHPRRDEVVEHIRQRNTQTLRFWKSGFQLQEHQGTGLATPREELELYPFSGRVIIDPKMMRTTNPFHPLTFSLNLEKLRQHGRIWISDLMENEDKEQDILSDLLKDSKDFLTESIKETRQPRRLQLRGFPPSDPNSSASLLSPEAEAVAIQPEQLSKEQLLLVSGLVYGYSMQDGMWGGFAVERVWDVTWNTNAMDSLVLDESLKNTVTKLVIASNFADSGFDDFIKGKGKGFITLLSGPPGSGKTLTAEAIAETARMPLYMVSSGALGHEAEDIHKKLAQILKLASHWKAVLLLDEADVFLAARTLTDIKRNAIVSIFLRELEYYQGILILTTNHANFIDQAFQSRIHLSLQYDAPDLAARRSIWQNFAKATSNSRVTMDLSEADLDTLAAIPLNGRQIKNAMSNAIRTTMSSTTRTVTAKDLIATAKLSGVFPLNKNPTTILPEGDLAEKNRQA</sequence>
<evidence type="ECO:0000256" key="1">
    <source>
        <dbReference type="SAM" id="MobiDB-lite"/>
    </source>
</evidence>
<proteinExistence type="predicted"/>
<dbReference type="PANTHER" id="PTHR46411">
    <property type="entry name" value="FAMILY ATPASE, PUTATIVE-RELATED"/>
    <property type="match status" value="1"/>
</dbReference>
<dbReference type="OrthoDB" id="10042665at2759"/>
<dbReference type="EMBL" id="CABFNO020001472">
    <property type="protein sequence ID" value="CAG9990400.1"/>
    <property type="molecule type" value="Genomic_DNA"/>
</dbReference>
<dbReference type="CDD" id="cd19481">
    <property type="entry name" value="RecA-like_protease"/>
    <property type="match status" value="1"/>
</dbReference>
<reference evidence="3" key="1">
    <citation type="submission" date="2021-10" db="EMBL/GenBank/DDBJ databases">
        <authorList>
            <person name="Piombo E."/>
        </authorList>
    </citation>
    <scope>NUCLEOTIDE SEQUENCE</scope>
</reference>
<dbReference type="GO" id="GO:0005524">
    <property type="term" value="F:ATP binding"/>
    <property type="evidence" value="ECO:0007669"/>
    <property type="project" value="InterPro"/>
</dbReference>
<dbReference type="SUPFAM" id="SSF52540">
    <property type="entry name" value="P-loop containing nucleoside triphosphate hydrolases"/>
    <property type="match status" value="1"/>
</dbReference>
<feature type="compositionally biased region" description="Polar residues" evidence="1">
    <location>
        <begin position="1"/>
        <end position="22"/>
    </location>
</feature>
<organism evidence="3 4">
    <name type="scientific">Clonostachys byssicola</name>
    <dbReference type="NCBI Taxonomy" id="160290"/>
    <lineage>
        <taxon>Eukaryota</taxon>
        <taxon>Fungi</taxon>
        <taxon>Dikarya</taxon>
        <taxon>Ascomycota</taxon>
        <taxon>Pezizomycotina</taxon>
        <taxon>Sordariomycetes</taxon>
        <taxon>Hypocreomycetidae</taxon>
        <taxon>Hypocreales</taxon>
        <taxon>Bionectriaceae</taxon>
        <taxon>Clonostachys</taxon>
    </lineage>
</organism>